<dbReference type="EMBL" id="CP035493">
    <property type="protein sequence ID" value="QAY70034.1"/>
    <property type="molecule type" value="Genomic_DNA"/>
</dbReference>
<dbReference type="AlphaFoldDB" id="A0A4P6F3C9"/>
<organism evidence="2 3">
    <name type="scientific">Xylanimonas protaetiae</name>
    <dbReference type="NCBI Taxonomy" id="2509457"/>
    <lineage>
        <taxon>Bacteria</taxon>
        <taxon>Bacillati</taxon>
        <taxon>Actinomycetota</taxon>
        <taxon>Actinomycetes</taxon>
        <taxon>Micrococcales</taxon>
        <taxon>Promicromonosporaceae</taxon>
        <taxon>Xylanimonas</taxon>
    </lineage>
</organism>
<feature type="compositionally biased region" description="Basic and acidic residues" evidence="1">
    <location>
        <begin position="1"/>
        <end position="10"/>
    </location>
</feature>
<protein>
    <submittedName>
        <fullName evidence="2">Uncharacterized protein</fullName>
    </submittedName>
</protein>
<evidence type="ECO:0000256" key="1">
    <source>
        <dbReference type="SAM" id="MobiDB-lite"/>
    </source>
</evidence>
<proteinExistence type="predicted"/>
<dbReference type="KEGG" id="xya:ET471_08290"/>
<reference evidence="2 3" key="1">
    <citation type="submission" date="2019-01" db="EMBL/GenBank/DDBJ databases">
        <title>Genome sequencing of strain FW10M-9.</title>
        <authorList>
            <person name="Heo J."/>
            <person name="Kim S.-J."/>
            <person name="Kim J.-S."/>
            <person name="Hong S.-B."/>
            <person name="Kwon S.-W."/>
        </authorList>
    </citation>
    <scope>NUCLEOTIDE SEQUENCE [LARGE SCALE GENOMIC DNA]</scope>
    <source>
        <strain evidence="2 3">FW10M-9</strain>
    </source>
</reference>
<accession>A0A4P6F3C9</accession>
<evidence type="ECO:0000313" key="2">
    <source>
        <dbReference type="EMBL" id="QAY70034.1"/>
    </source>
</evidence>
<gene>
    <name evidence="2" type="ORF">ET471_08290</name>
</gene>
<keyword evidence="3" id="KW-1185">Reference proteome</keyword>
<name>A0A4P6F3C9_9MICO</name>
<dbReference type="Proteomes" id="UP000292118">
    <property type="component" value="Chromosome"/>
</dbReference>
<dbReference type="RefSeq" id="WP_129187547.1">
    <property type="nucleotide sequence ID" value="NZ_CP035493.1"/>
</dbReference>
<dbReference type="OrthoDB" id="4678170at2"/>
<feature type="region of interest" description="Disordered" evidence="1">
    <location>
        <begin position="1"/>
        <end position="20"/>
    </location>
</feature>
<sequence length="109" mass="12043">MSGVGRHHDPANPSMGFGYASTIDGAEPAVRGSGRHAAAPCTGDDTWTVDMWRHIATTRDTYPTTADTAQYWADFAVFKRGVSRALDEIARREFETWLWPQITDLGGTR</sequence>
<evidence type="ECO:0000313" key="3">
    <source>
        <dbReference type="Proteomes" id="UP000292118"/>
    </source>
</evidence>